<dbReference type="GO" id="GO:0016787">
    <property type="term" value="F:hydrolase activity"/>
    <property type="evidence" value="ECO:0007669"/>
    <property type="project" value="UniProtKB-KW"/>
</dbReference>
<evidence type="ECO:0000313" key="2">
    <source>
        <dbReference type="EMBL" id="MEX3595791.1"/>
    </source>
</evidence>
<proteinExistence type="predicted"/>
<dbReference type="EMBL" id="JAYWLU010000016">
    <property type="protein sequence ID" value="MEX3595791.1"/>
    <property type="molecule type" value="Genomic_DNA"/>
</dbReference>
<dbReference type="SUPFAM" id="SSF53474">
    <property type="entry name" value="alpha/beta-Hydrolases"/>
    <property type="match status" value="1"/>
</dbReference>
<reference evidence="2 3" key="1">
    <citation type="journal article" date="2024" name="Fungal Genet. Biol.">
        <title>The porcine skin microbiome exhibits broad fungal antagonism.</title>
        <authorList>
            <person name="De La Cruz K.F."/>
            <person name="Townsend E.C."/>
            <person name="Alex Cheong J.Z."/>
            <person name="Salamzade R."/>
            <person name="Liu A."/>
            <person name="Sandstrom S."/>
            <person name="Davila E."/>
            <person name="Huang L."/>
            <person name="Xu K.H."/>
            <person name="Wu S.Y."/>
            <person name="Meudt J.J."/>
            <person name="Shanmuganayagam D."/>
            <person name="Gibson A.L.F."/>
            <person name="Kalan L.R."/>
        </authorList>
    </citation>
    <scope>NUCLEOTIDE SEQUENCE [LARGE SCALE GENOMIC DNA]</scope>
    <source>
        <strain evidence="2 3">LK2625</strain>
    </source>
</reference>
<feature type="domain" description="AB hydrolase-1" evidence="1">
    <location>
        <begin position="15"/>
        <end position="228"/>
    </location>
</feature>
<dbReference type="Pfam" id="PF12697">
    <property type="entry name" value="Abhydrolase_6"/>
    <property type="match status" value="1"/>
</dbReference>
<sequence>MNAPENPSPTTTFALIPPAASTPWYWHLVADELRERGHGVITVDLPCADDSAGLEAYADIAAQTIGDARDVVIVAQSLGAYTGTLIADRVNAQLLILLTPMIPLPGESPGDWWENTGYAQARQEQAARLGWAPEQDDDPQNVFFHELSDHTVEEVTAHAVGQSGRPFQDPLPLETWPSTPTRVLICRDDRFFPVDFLRKLTRERLHIDPDEMGGGHPVALSRPVELADKLEGIWRK</sequence>
<dbReference type="RefSeq" id="WP_095798787.1">
    <property type="nucleotide sequence ID" value="NZ_JAYWLU010000016.1"/>
</dbReference>
<name>A0ABV3V502_9MICC</name>
<protein>
    <submittedName>
        <fullName evidence="2">Alpha/beta hydrolase</fullName>
    </submittedName>
</protein>
<dbReference type="PANTHER" id="PTHR37017">
    <property type="entry name" value="AB HYDROLASE-1 DOMAIN-CONTAINING PROTEIN-RELATED"/>
    <property type="match status" value="1"/>
</dbReference>
<gene>
    <name evidence="2" type="ORF">VVR66_13815</name>
</gene>
<dbReference type="InterPro" id="IPR000073">
    <property type="entry name" value="AB_hydrolase_1"/>
</dbReference>
<evidence type="ECO:0000259" key="1">
    <source>
        <dbReference type="Pfam" id="PF12697"/>
    </source>
</evidence>
<accession>A0ABV3V502</accession>
<keyword evidence="2" id="KW-0378">Hydrolase</keyword>
<organism evidence="2 3">
    <name type="scientific">Kocuria carniphila</name>
    <dbReference type="NCBI Taxonomy" id="262208"/>
    <lineage>
        <taxon>Bacteria</taxon>
        <taxon>Bacillati</taxon>
        <taxon>Actinomycetota</taxon>
        <taxon>Actinomycetes</taxon>
        <taxon>Micrococcales</taxon>
        <taxon>Micrococcaceae</taxon>
        <taxon>Kocuria</taxon>
    </lineage>
</organism>
<comment type="caution">
    <text evidence="2">The sequence shown here is derived from an EMBL/GenBank/DDBJ whole genome shotgun (WGS) entry which is preliminary data.</text>
</comment>
<dbReference type="PANTHER" id="PTHR37017:SF11">
    <property type="entry name" value="ESTERASE_LIPASE_THIOESTERASE DOMAIN-CONTAINING PROTEIN"/>
    <property type="match status" value="1"/>
</dbReference>
<dbReference type="InterPro" id="IPR029058">
    <property type="entry name" value="AB_hydrolase_fold"/>
</dbReference>
<dbReference type="Gene3D" id="3.40.50.1820">
    <property type="entry name" value="alpha/beta hydrolase"/>
    <property type="match status" value="1"/>
</dbReference>
<evidence type="ECO:0000313" key="3">
    <source>
        <dbReference type="Proteomes" id="UP001558481"/>
    </source>
</evidence>
<dbReference type="Proteomes" id="UP001558481">
    <property type="component" value="Unassembled WGS sequence"/>
</dbReference>
<dbReference type="InterPro" id="IPR052897">
    <property type="entry name" value="Sec-Metab_Biosynth_Hydrolase"/>
</dbReference>
<keyword evidence="3" id="KW-1185">Reference proteome</keyword>